<sequence length="177" mass="19000">MPLLQADRSLLLVIDVQARLMPAIHEGSVVVAETGRLLAAARLSNVPVLATEQNPRALGASVPELDLEPEEVVTKMTFDALHAPGIPDRLPPDRTCVVVGCEAHVCVLQTVLGLRALGRPVAVVADAVGSRRPASRDAALARMERHGAEIVTAEMAIFEWLGSCEHPRFREALALVR</sequence>
<dbReference type="SUPFAM" id="SSF52499">
    <property type="entry name" value="Isochorismatase-like hydrolases"/>
    <property type="match status" value="1"/>
</dbReference>
<dbReference type="InterPro" id="IPR050993">
    <property type="entry name" value="Isochorismatase_domain"/>
</dbReference>
<dbReference type="AlphaFoldDB" id="A0A5C4NF69"/>
<dbReference type="Proteomes" id="UP000305709">
    <property type="component" value="Unassembled WGS sequence"/>
</dbReference>
<dbReference type="PANTHER" id="PTHR14119">
    <property type="entry name" value="HYDROLASE"/>
    <property type="match status" value="1"/>
</dbReference>
<dbReference type="RefSeq" id="WP_139081438.1">
    <property type="nucleotide sequence ID" value="NZ_VDFV01000010.1"/>
</dbReference>
<dbReference type="EMBL" id="VDFV01000010">
    <property type="protein sequence ID" value="TNC72008.1"/>
    <property type="molecule type" value="Genomic_DNA"/>
</dbReference>
<dbReference type="OrthoDB" id="9796958at2"/>
<dbReference type="PANTHER" id="PTHR14119:SF3">
    <property type="entry name" value="ISOCHORISMATASE DOMAIN-CONTAINING PROTEIN 2"/>
    <property type="match status" value="1"/>
</dbReference>
<protein>
    <submittedName>
        <fullName evidence="2">Isochorismatase family protein</fullName>
    </submittedName>
</protein>
<comment type="caution">
    <text evidence="2">The sequence shown here is derived from an EMBL/GenBank/DDBJ whole genome shotgun (WGS) entry which is preliminary data.</text>
</comment>
<dbReference type="Gene3D" id="3.40.50.850">
    <property type="entry name" value="Isochorismatase-like"/>
    <property type="match status" value="1"/>
</dbReference>
<feature type="domain" description="Isochorismatase-like" evidence="1">
    <location>
        <begin position="9"/>
        <end position="154"/>
    </location>
</feature>
<proteinExistence type="predicted"/>
<dbReference type="Pfam" id="PF00857">
    <property type="entry name" value="Isochorismatase"/>
    <property type="match status" value="1"/>
</dbReference>
<evidence type="ECO:0000313" key="2">
    <source>
        <dbReference type="EMBL" id="TNC72008.1"/>
    </source>
</evidence>
<dbReference type="InterPro" id="IPR000868">
    <property type="entry name" value="Isochorismatase-like_dom"/>
</dbReference>
<evidence type="ECO:0000259" key="1">
    <source>
        <dbReference type="Pfam" id="PF00857"/>
    </source>
</evidence>
<organism evidence="2 3">
    <name type="scientific">Rubellimicrobium roseum</name>
    <dbReference type="NCBI Taxonomy" id="687525"/>
    <lineage>
        <taxon>Bacteria</taxon>
        <taxon>Pseudomonadati</taxon>
        <taxon>Pseudomonadota</taxon>
        <taxon>Alphaproteobacteria</taxon>
        <taxon>Rhodobacterales</taxon>
        <taxon>Roseobacteraceae</taxon>
        <taxon>Rubellimicrobium</taxon>
    </lineage>
</organism>
<gene>
    <name evidence="2" type="ORF">FHG71_09750</name>
</gene>
<reference evidence="2 3" key="1">
    <citation type="submission" date="2019-06" db="EMBL/GenBank/DDBJ databases">
        <authorList>
            <person name="Jiang L."/>
        </authorList>
    </citation>
    <scope>NUCLEOTIDE SEQUENCE [LARGE SCALE GENOMIC DNA]</scope>
    <source>
        <strain evidence="2 3">YIM 48858</strain>
    </source>
</reference>
<accession>A0A5C4NF69</accession>
<keyword evidence="3" id="KW-1185">Reference proteome</keyword>
<evidence type="ECO:0000313" key="3">
    <source>
        <dbReference type="Proteomes" id="UP000305709"/>
    </source>
</evidence>
<dbReference type="InterPro" id="IPR036380">
    <property type="entry name" value="Isochorismatase-like_sf"/>
</dbReference>
<name>A0A5C4NF69_9RHOB</name>